<accession>A0ABY9YIZ9</accession>
<sequence>MGKRWLSFRLRSGQSIAPGKLKEAWSYATQTSRCAVRRDVLGSSSCVYGLYAPERLASPRSAELRMRDFLTKEGYVFTMSTIPRDGVTLEDVAKK</sequence>
<proteinExistence type="predicted"/>
<dbReference type="EMBL" id="CP115543">
    <property type="protein sequence ID" value="WNH50611.1"/>
    <property type="molecule type" value="Genomic_DNA"/>
</dbReference>
<evidence type="ECO:0000313" key="1">
    <source>
        <dbReference type="EMBL" id="WNH50611.1"/>
    </source>
</evidence>
<reference evidence="1 2" key="1">
    <citation type="submission" date="2022-12" db="EMBL/GenBank/DDBJ databases">
        <title>Two new species, Stenotrophomonas aracearum and Stenotrophomonas oahuensis, isolated from Anthurium (Araceae family) in Hawaii.</title>
        <authorList>
            <person name="Chunag S.C."/>
            <person name="Dobhal S."/>
            <person name="Alvarez A."/>
            <person name="Arif M."/>
        </authorList>
    </citation>
    <scope>NUCLEOTIDE SEQUENCE [LARGE SCALE GENOMIC DNA]</scope>
    <source>
        <strain evidence="1 2">A5588</strain>
    </source>
</reference>
<keyword evidence="2" id="KW-1185">Reference proteome</keyword>
<organism evidence="1 2">
    <name type="scientific">Stenotrophomonas aracearum</name>
    <dbReference type="NCBI Taxonomy" id="3003272"/>
    <lineage>
        <taxon>Bacteria</taxon>
        <taxon>Pseudomonadati</taxon>
        <taxon>Pseudomonadota</taxon>
        <taxon>Gammaproteobacteria</taxon>
        <taxon>Lysobacterales</taxon>
        <taxon>Lysobacteraceae</taxon>
        <taxon>Stenotrophomonas</taxon>
    </lineage>
</organism>
<protein>
    <submittedName>
        <fullName evidence="1">Uncharacterized protein</fullName>
    </submittedName>
</protein>
<gene>
    <name evidence="1" type="ORF">PDM28_04655</name>
</gene>
<name>A0ABY9YIZ9_9GAMM</name>
<evidence type="ECO:0000313" key="2">
    <source>
        <dbReference type="Proteomes" id="UP001305421"/>
    </source>
</evidence>
<dbReference type="Proteomes" id="UP001305421">
    <property type="component" value="Chromosome"/>
</dbReference>